<sequence length="108" mass="12322">ETIQLQVSQFSLRGEFRPDGFPCELKNSQISPNERSLQSQSRNGAIGTVTIAIEDPTWRRPPPRKILSANVRRRKISKNSPRIESVSKELNKPDRYIVRVISEPTGYC</sequence>
<comment type="caution">
    <text evidence="1">The sequence shown here is derived from an EMBL/GenBank/DDBJ whole genome shotgun (WGS) entry which is preliminary data.</text>
</comment>
<accession>A0A6V7H1E0</accession>
<keyword evidence="2" id="KW-1185">Reference proteome</keyword>
<name>A0A6V7H1E0_9HYME</name>
<feature type="non-terminal residue" evidence="1">
    <location>
        <position position="108"/>
    </location>
</feature>
<evidence type="ECO:0000313" key="1">
    <source>
        <dbReference type="EMBL" id="CAD1473186.1"/>
    </source>
</evidence>
<dbReference type="AlphaFoldDB" id="A0A6V7H1E0"/>
<protein>
    <submittedName>
        <fullName evidence="1">Uncharacterized protein</fullName>
    </submittedName>
</protein>
<dbReference type="EMBL" id="CAJDYZ010006260">
    <property type="protein sequence ID" value="CAD1473186.1"/>
    <property type="molecule type" value="Genomic_DNA"/>
</dbReference>
<gene>
    <name evidence="1" type="ORF">MHI_LOCUS362702</name>
</gene>
<dbReference type="Proteomes" id="UP000752696">
    <property type="component" value="Unassembled WGS sequence"/>
</dbReference>
<evidence type="ECO:0000313" key="2">
    <source>
        <dbReference type="Proteomes" id="UP000752696"/>
    </source>
</evidence>
<reference evidence="1" key="1">
    <citation type="submission" date="2020-07" db="EMBL/GenBank/DDBJ databases">
        <authorList>
            <person name="Nazaruddin N."/>
        </authorList>
    </citation>
    <scope>NUCLEOTIDE SEQUENCE</scope>
</reference>
<organism evidence="1 2">
    <name type="scientific">Heterotrigona itama</name>
    <dbReference type="NCBI Taxonomy" id="395501"/>
    <lineage>
        <taxon>Eukaryota</taxon>
        <taxon>Metazoa</taxon>
        <taxon>Ecdysozoa</taxon>
        <taxon>Arthropoda</taxon>
        <taxon>Hexapoda</taxon>
        <taxon>Insecta</taxon>
        <taxon>Pterygota</taxon>
        <taxon>Neoptera</taxon>
        <taxon>Endopterygota</taxon>
        <taxon>Hymenoptera</taxon>
        <taxon>Apocrita</taxon>
        <taxon>Aculeata</taxon>
        <taxon>Apoidea</taxon>
        <taxon>Anthophila</taxon>
        <taxon>Apidae</taxon>
        <taxon>Heterotrigona</taxon>
    </lineage>
</organism>
<proteinExistence type="predicted"/>